<accession>G4TWH1</accession>
<dbReference type="HOGENOM" id="CLU_458630_0_0_1"/>
<dbReference type="OrthoDB" id="3365698at2759"/>
<sequence length="575" mass="64844">MLEEKTTYHRSVLHNCREALRVAGVLRLAIQKSQQTMEEIQTMTANVPPDTSIHVGGDDSSRTRYCNLLEEAKSSHERVAPALEKGARNLKAMDERIRIINDDIDGEISILATLEASKTMVHSSIEQRAHAISLKRRIISVRLIIPEEIWAKIFEISVADEEMTFIEGSRHELPPFKALKLSTVCKSWRNIVTSRSNLWRYLAIPHRHQLSPLQCARLAHCITLCRPYMPIMYTYSTEPGSLEGSVTLFSYLSQRISCYEAIYTFGDFFSLDEELDFAPRAGTLCITPRYQTKMGPHPDDEEYMIFLSSLAYIDRLELRSTIVELMSSFDGPEELPNLQTLIVSNIVLYSEELVDWISMMPGLTCMKLPGVAIGMNLESTTEEATTSLECLTCSISQYTAISKWIIAPHLARLTLLLQDEPDPDLFRFDDDILAQYTDSTNESISYLTLSIPLDAEEDIDANWFVRDPLTSEEGEDGEEEPHYTSILRHFQAVSCLQFDGRVLLSVLATLSTDKASLPNLHSLTISNSDVQESTLSTFLSGYHALRQRSLSVSLVNCTNLDADAVKRLEGMFSTL</sequence>
<dbReference type="EMBL" id="CAFZ01000494">
    <property type="protein sequence ID" value="CCA75664.1"/>
    <property type="molecule type" value="Genomic_DNA"/>
</dbReference>
<dbReference type="Proteomes" id="UP000007148">
    <property type="component" value="Unassembled WGS sequence"/>
</dbReference>
<dbReference type="InParanoid" id="G4TWH1"/>
<feature type="domain" description="F-box" evidence="1">
    <location>
        <begin position="145"/>
        <end position="203"/>
    </location>
</feature>
<proteinExistence type="predicted"/>
<evidence type="ECO:0000313" key="3">
    <source>
        <dbReference type="Proteomes" id="UP000007148"/>
    </source>
</evidence>
<keyword evidence="3" id="KW-1185">Reference proteome</keyword>
<dbReference type="AlphaFoldDB" id="G4TWH1"/>
<protein>
    <recommendedName>
        <fullName evidence="1">F-box domain-containing protein</fullName>
    </recommendedName>
</protein>
<organism evidence="2 3">
    <name type="scientific">Serendipita indica (strain DSM 11827)</name>
    <name type="common">Root endophyte fungus</name>
    <name type="synonym">Piriformospora indica</name>
    <dbReference type="NCBI Taxonomy" id="1109443"/>
    <lineage>
        <taxon>Eukaryota</taxon>
        <taxon>Fungi</taxon>
        <taxon>Dikarya</taxon>
        <taxon>Basidiomycota</taxon>
        <taxon>Agaricomycotina</taxon>
        <taxon>Agaricomycetes</taxon>
        <taxon>Sebacinales</taxon>
        <taxon>Serendipitaceae</taxon>
        <taxon>Serendipita</taxon>
    </lineage>
</organism>
<dbReference type="InterPro" id="IPR001810">
    <property type="entry name" value="F-box_dom"/>
</dbReference>
<evidence type="ECO:0000313" key="2">
    <source>
        <dbReference type="EMBL" id="CCA75664.1"/>
    </source>
</evidence>
<dbReference type="SUPFAM" id="SSF52047">
    <property type="entry name" value="RNI-like"/>
    <property type="match status" value="1"/>
</dbReference>
<dbReference type="Pfam" id="PF12937">
    <property type="entry name" value="F-box-like"/>
    <property type="match status" value="1"/>
</dbReference>
<evidence type="ECO:0000259" key="1">
    <source>
        <dbReference type="Pfam" id="PF12937"/>
    </source>
</evidence>
<reference evidence="2 3" key="1">
    <citation type="journal article" date="2011" name="PLoS Pathog.">
        <title>Endophytic Life Strategies Decoded by Genome and Transcriptome Analyses of the Mutualistic Root Symbiont Piriformospora indica.</title>
        <authorList>
            <person name="Zuccaro A."/>
            <person name="Lahrmann U."/>
            <person name="Guldener U."/>
            <person name="Langen G."/>
            <person name="Pfiffi S."/>
            <person name="Biedenkopf D."/>
            <person name="Wong P."/>
            <person name="Samans B."/>
            <person name="Grimm C."/>
            <person name="Basiewicz M."/>
            <person name="Murat C."/>
            <person name="Martin F."/>
            <person name="Kogel K.H."/>
        </authorList>
    </citation>
    <scope>NUCLEOTIDE SEQUENCE [LARGE SCALE GENOMIC DNA]</scope>
    <source>
        <strain evidence="2 3">DSM 11827</strain>
    </source>
</reference>
<dbReference type="InterPro" id="IPR036047">
    <property type="entry name" value="F-box-like_dom_sf"/>
</dbReference>
<gene>
    <name evidence="2" type="ORF">PIIN_09654</name>
</gene>
<name>G4TWH1_SERID</name>
<dbReference type="SUPFAM" id="SSF81383">
    <property type="entry name" value="F-box domain"/>
    <property type="match status" value="1"/>
</dbReference>
<comment type="caution">
    <text evidence="2">The sequence shown here is derived from an EMBL/GenBank/DDBJ whole genome shotgun (WGS) entry which is preliminary data.</text>
</comment>